<name>A0AAV4AXF9_9GAST</name>
<evidence type="ECO:0000313" key="1">
    <source>
        <dbReference type="EMBL" id="GFO11538.1"/>
    </source>
</evidence>
<sequence>MLHAVRSLFIPGISLHNEVPSTCRVSAEDLPENPTCMDLETCASGLEATENIDSLSESEKKNLCKIVHKKLECMEKALNKCMDMTLPEEAKESMRSGIMKGKEIYKQHCTEGDGVGASKFSWLLVAVGLLTTWQLQQQL</sequence>
<organism evidence="1 2">
    <name type="scientific">Plakobranchus ocellatus</name>
    <dbReference type="NCBI Taxonomy" id="259542"/>
    <lineage>
        <taxon>Eukaryota</taxon>
        <taxon>Metazoa</taxon>
        <taxon>Spiralia</taxon>
        <taxon>Lophotrochozoa</taxon>
        <taxon>Mollusca</taxon>
        <taxon>Gastropoda</taxon>
        <taxon>Heterobranchia</taxon>
        <taxon>Euthyneura</taxon>
        <taxon>Panpulmonata</taxon>
        <taxon>Sacoglossa</taxon>
        <taxon>Placobranchoidea</taxon>
        <taxon>Plakobranchidae</taxon>
        <taxon>Plakobranchus</taxon>
    </lineage>
</organism>
<proteinExistence type="predicted"/>
<dbReference type="EMBL" id="BLXT01004325">
    <property type="protein sequence ID" value="GFO11538.1"/>
    <property type="molecule type" value="Genomic_DNA"/>
</dbReference>
<protein>
    <submittedName>
        <fullName evidence="1">Uncharacterized protein</fullName>
    </submittedName>
</protein>
<comment type="caution">
    <text evidence="1">The sequence shown here is derived from an EMBL/GenBank/DDBJ whole genome shotgun (WGS) entry which is preliminary data.</text>
</comment>
<evidence type="ECO:0000313" key="2">
    <source>
        <dbReference type="Proteomes" id="UP000735302"/>
    </source>
</evidence>
<gene>
    <name evidence="1" type="ORF">PoB_003804300</name>
</gene>
<reference evidence="1 2" key="1">
    <citation type="journal article" date="2021" name="Elife">
        <title>Chloroplast acquisition without the gene transfer in kleptoplastic sea slugs, Plakobranchus ocellatus.</title>
        <authorList>
            <person name="Maeda T."/>
            <person name="Takahashi S."/>
            <person name="Yoshida T."/>
            <person name="Shimamura S."/>
            <person name="Takaki Y."/>
            <person name="Nagai Y."/>
            <person name="Toyoda A."/>
            <person name="Suzuki Y."/>
            <person name="Arimoto A."/>
            <person name="Ishii H."/>
            <person name="Satoh N."/>
            <person name="Nishiyama T."/>
            <person name="Hasebe M."/>
            <person name="Maruyama T."/>
            <person name="Minagawa J."/>
            <person name="Obokata J."/>
            <person name="Shigenobu S."/>
        </authorList>
    </citation>
    <scope>NUCLEOTIDE SEQUENCE [LARGE SCALE GENOMIC DNA]</scope>
</reference>
<dbReference type="AlphaFoldDB" id="A0AAV4AXF9"/>
<dbReference type="Proteomes" id="UP000735302">
    <property type="component" value="Unassembled WGS sequence"/>
</dbReference>
<accession>A0AAV4AXF9</accession>
<keyword evidence="2" id="KW-1185">Reference proteome</keyword>